<accession>A0A453MIY2</accession>
<dbReference type="Proteomes" id="UP000015105">
    <property type="component" value="Chromosome 5D"/>
</dbReference>
<dbReference type="AlphaFoldDB" id="A0A453MIY2"/>
<evidence type="ECO:0000313" key="1">
    <source>
        <dbReference type="EnsemblPlants" id="AET5Gv21202200.8"/>
    </source>
</evidence>
<organism evidence="1 2">
    <name type="scientific">Aegilops tauschii subsp. strangulata</name>
    <name type="common">Goatgrass</name>
    <dbReference type="NCBI Taxonomy" id="200361"/>
    <lineage>
        <taxon>Eukaryota</taxon>
        <taxon>Viridiplantae</taxon>
        <taxon>Streptophyta</taxon>
        <taxon>Embryophyta</taxon>
        <taxon>Tracheophyta</taxon>
        <taxon>Spermatophyta</taxon>
        <taxon>Magnoliopsida</taxon>
        <taxon>Liliopsida</taxon>
        <taxon>Poales</taxon>
        <taxon>Poaceae</taxon>
        <taxon>BOP clade</taxon>
        <taxon>Pooideae</taxon>
        <taxon>Triticodae</taxon>
        <taxon>Triticeae</taxon>
        <taxon>Triticinae</taxon>
        <taxon>Aegilops</taxon>
    </lineage>
</organism>
<sequence>ELSCPPTLHKSLAGAFLLLPLHHYSGKARRGGRRSVCGEMEVALGSAASLLGKVLRTLSDSLVAVYVDSLQLGHNSEQIKDKLLHAQGLLHNAQGSHVCHSPGLQGLLEKLSRDADQAEDLLDELHYFQIHDRLHGTHYATTQEAGVDGLRHQALHAGTALRHTLVRFFYSSRTPKT</sequence>
<dbReference type="Gramene" id="AET5Gv21202200.8">
    <property type="protein sequence ID" value="AET5Gv21202200.8"/>
    <property type="gene ID" value="AET5Gv21202200"/>
</dbReference>
<reference evidence="2" key="2">
    <citation type="journal article" date="2017" name="Nat. Plants">
        <title>The Aegilops tauschii genome reveals multiple impacts of transposons.</title>
        <authorList>
            <person name="Zhao G."/>
            <person name="Zou C."/>
            <person name="Li K."/>
            <person name="Wang K."/>
            <person name="Li T."/>
            <person name="Gao L."/>
            <person name="Zhang X."/>
            <person name="Wang H."/>
            <person name="Yang Z."/>
            <person name="Liu X."/>
            <person name="Jiang W."/>
            <person name="Mao L."/>
            <person name="Kong X."/>
            <person name="Jiao Y."/>
            <person name="Jia J."/>
        </authorList>
    </citation>
    <scope>NUCLEOTIDE SEQUENCE [LARGE SCALE GENOMIC DNA]</scope>
    <source>
        <strain evidence="2">cv. AL8/78</strain>
    </source>
</reference>
<name>A0A453MIY2_AEGTS</name>
<keyword evidence="2" id="KW-1185">Reference proteome</keyword>
<reference evidence="2" key="1">
    <citation type="journal article" date="2014" name="Science">
        <title>Ancient hybridizations among the ancestral genomes of bread wheat.</title>
        <authorList>
            <consortium name="International Wheat Genome Sequencing Consortium,"/>
            <person name="Marcussen T."/>
            <person name="Sandve S.R."/>
            <person name="Heier L."/>
            <person name="Spannagl M."/>
            <person name="Pfeifer M."/>
            <person name="Jakobsen K.S."/>
            <person name="Wulff B.B."/>
            <person name="Steuernagel B."/>
            <person name="Mayer K.F."/>
            <person name="Olsen O.A."/>
        </authorList>
    </citation>
    <scope>NUCLEOTIDE SEQUENCE [LARGE SCALE GENOMIC DNA]</scope>
    <source>
        <strain evidence="2">cv. AL8/78</strain>
    </source>
</reference>
<evidence type="ECO:0008006" key="3">
    <source>
        <dbReference type="Google" id="ProtNLM"/>
    </source>
</evidence>
<evidence type="ECO:0000313" key="2">
    <source>
        <dbReference type="Proteomes" id="UP000015105"/>
    </source>
</evidence>
<reference evidence="1" key="5">
    <citation type="journal article" date="2021" name="G3 (Bethesda)">
        <title>Aegilops tauschii genome assembly Aet v5.0 features greater sequence contiguity and improved annotation.</title>
        <authorList>
            <person name="Wang L."/>
            <person name="Zhu T."/>
            <person name="Rodriguez J.C."/>
            <person name="Deal K.R."/>
            <person name="Dubcovsky J."/>
            <person name="McGuire P.E."/>
            <person name="Lux T."/>
            <person name="Spannagl M."/>
            <person name="Mayer K.F.X."/>
            <person name="Baldrich P."/>
            <person name="Meyers B.C."/>
            <person name="Huo N."/>
            <person name="Gu Y.Q."/>
            <person name="Zhou H."/>
            <person name="Devos K.M."/>
            <person name="Bennetzen J.L."/>
            <person name="Unver T."/>
            <person name="Budak H."/>
            <person name="Gulick P.J."/>
            <person name="Galiba G."/>
            <person name="Kalapos B."/>
            <person name="Nelson D.R."/>
            <person name="Li P."/>
            <person name="You F.M."/>
            <person name="Luo M.C."/>
            <person name="Dvorak J."/>
        </authorList>
    </citation>
    <scope>NUCLEOTIDE SEQUENCE [LARGE SCALE GENOMIC DNA]</scope>
    <source>
        <strain evidence="1">cv. AL8/78</strain>
    </source>
</reference>
<dbReference type="EnsemblPlants" id="AET5Gv21202200.8">
    <property type="protein sequence ID" value="AET5Gv21202200.8"/>
    <property type="gene ID" value="AET5Gv21202200"/>
</dbReference>
<proteinExistence type="predicted"/>
<reference evidence="1" key="3">
    <citation type="journal article" date="2017" name="Nature">
        <title>Genome sequence of the progenitor of the wheat D genome Aegilops tauschii.</title>
        <authorList>
            <person name="Luo M.C."/>
            <person name="Gu Y.Q."/>
            <person name="Puiu D."/>
            <person name="Wang H."/>
            <person name="Twardziok S.O."/>
            <person name="Deal K.R."/>
            <person name="Huo N."/>
            <person name="Zhu T."/>
            <person name="Wang L."/>
            <person name="Wang Y."/>
            <person name="McGuire P.E."/>
            <person name="Liu S."/>
            <person name="Long H."/>
            <person name="Ramasamy R.K."/>
            <person name="Rodriguez J.C."/>
            <person name="Van S.L."/>
            <person name="Yuan L."/>
            <person name="Wang Z."/>
            <person name="Xia Z."/>
            <person name="Xiao L."/>
            <person name="Anderson O.D."/>
            <person name="Ouyang S."/>
            <person name="Liang Y."/>
            <person name="Zimin A.V."/>
            <person name="Pertea G."/>
            <person name="Qi P."/>
            <person name="Bennetzen J.L."/>
            <person name="Dai X."/>
            <person name="Dawson M.W."/>
            <person name="Muller H.G."/>
            <person name="Kugler K."/>
            <person name="Rivarola-Duarte L."/>
            <person name="Spannagl M."/>
            <person name="Mayer K.F.X."/>
            <person name="Lu F.H."/>
            <person name="Bevan M.W."/>
            <person name="Leroy P."/>
            <person name="Li P."/>
            <person name="You F.M."/>
            <person name="Sun Q."/>
            <person name="Liu Z."/>
            <person name="Lyons E."/>
            <person name="Wicker T."/>
            <person name="Salzberg S.L."/>
            <person name="Devos K.M."/>
            <person name="Dvorak J."/>
        </authorList>
    </citation>
    <scope>NUCLEOTIDE SEQUENCE [LARGE SCALE GENOMIC DNA]</scope>
    <source>
        <strain evidence="1">cv. AL8/78</strain>
    </source>
</reference>
<protein>
    <recommendedName>
        <fullName evidence="3">Rx N-terminal domain-containing protein</fullName>
    </recommendedName>
</protein>
<reference evidence="1" key="4">
    <citation type="submission" date="2019-03" db="UniProtKB">
        <authorList>
            <consortium name="EnsemblPlants"/>
        </authorList>
    </citation>
    <scope>IDENTIFICATION</scope>
</reference>